<reference evidence="11 12" key="1">
    <citation type="journal article" date="2024" name="Int. J. Syst. Evol. Microbiol.">
        <title>Clostridium omnivorum sp. nov., isolated from anoxic soil under the treatment of reductive soil disinfestation.</title>
        <authorList>
            <person name="Ueki A."/>
            <person name="Tonouchi A."/>
            <person name="Kaku N."/>
            <person name="Honma S."/>
            <person name="Ueki K."/>
        </authorList>
    </citation>
    <scope>NUCLEOTIDE SEQUENCE [LARGE SCALE GENOMIC DNA]</scope>
    <source>
        <strain evidence="11 12">E14</strain>
    </source>
</reference>
<dbReference type="SUPFAM" id="SSF50939">
    <property type="entry name" value="Sialidases"/>
    <property type="match status" value="1"/>
</dbReference>
<evidence type="ECO:0000256" key="8">
    <source>
        <dbReference type="SAM" id="SignalP"/>
    </source>
</evidence>
<dbReference type="InterPro" id="IPR011040">
    <property type="entry name" value="Sialidase"/>
</dbReference>
<evidence type="ECO:0000256" key="6">
    <source>
        <dbReference type="ARBA" id="ARBA00022801"/>
    </source>
</evidence>
<dbReference type="Pfam" id="PF02973">
    <property type="entry name" value="Sialidase"/>
    <property type="match status" value="2"/>
</dbReference>
<comment type="catalytic activity">
    <reaction evidence="1">
        <text>Hydrolysis of alpha-(2-&gt;3)-, alpha-(2-&gt;6)-, alpha-(2-&gt;8)- glycosidic linkages of terminal sialic acid residues in oligosaccharides, glycoproteins, glycolipids, colominic acid and synthetic substrates.</text>
        <dbReference type="EC" id="3.2.1.18"/>
    </reaction>
</comment>
<proteinExistence type="inferred from homology"/>
<evidence type="ECO:0000259" key="10">
    <source>
        <dbReference type="Pfam" id="PF13859"/>
    </source>
</evidence>
<name>A0ABQ5NCK5_9CLOT</name>
<evidence type="ECO:0000313" key="11">
    <source>
        <dbReference type="EMBL" id="GLC32797.1"/>
    </source>
</evidence>
<evidence type="ECO:0000313" key="12">
    <source>
        <dbReference type="Proteomes" id="UP001208567"/>
    </source>
</evidence>
<dbReference type="Pfam" id="PF13859">
    <property type="entry name" value="BNR_3"/>
    <property type="match status" value="1"/>
</dbReference>
<feature type="domain" description="Glycoside hydrolase family 33 N-terminal" evidence="9">
    <location>
        <begin position="40"/>
        <end position="223"/>
    </location>
</feature>
<sequence>MKKNRVFSIITSALVLLTSINASTVNTFAVQEPTTPIENYQNISIASDSQAVNVSSDLNKISALDQGTVVVRFKSTSNAALQALFSISNNTVDNGYYALYYNSSTNKVGFEARTQTGSTTTALAAPSTTVTSNLNGFNTLALKVTKNTDYKLFFNGKLVNTTTAATTYFFKDIVGANAQAIGKIYRGGISSSKNWLFNGDIDYVKVYNSPLDDSYLSTVTGETFIDLNNQPLPSGVVKTNPVNLTYPGFANSDNFRIPSLYTTKAGSVLAGMDLRYGSAADTPNHIDEGIRISKDSGKSWDSGKRVVYQSNNGASIDPSILQDSSNGRIYMLFDVAPDGVYFGNSKKGSGYSTVNGVRCLNLYDSLNNVYTVQNGVVYNSSNIPTTYTVDSLNNVYQNGSLVGNAFSSSCPLKVLQSFFLKLVYSDNDGQTWSDPIDITPQTKQDWMYFFGTGPGRGIQLKNGTSAGRLIFPIYYTNANGKQSSAVVYSDDHGTTWKLGESPNDGRVEGTTTLSSQTLNSSTYELTESQAVEMPDGQVKLFCRNYGGKVAVATSFDGGATWDSAIIKDFTLADPYCQMSVINYSQKIDGLDAIIFSNPNSTSSRNNGTVRIGLIEASGTLPNGKTNYTFNWKYSQLVKSGNYGYSCLTELPNGNIGLFYEGDSSNYMQYTEMNIPYIEWVPTIQPVTYISSQLIGAQTSFKSNDSFGISYNFDQRVIGIGTRTITAQIGGISVPLTYCVSDDGRQIIFNGTIPALSDGSYPINISLPTNLKIYNVAGTEYSRSGSEVFNGTINISNAATISTPILNYQTNKSFTGTEYNDISNDISAVSGLTQGSIVAKFSSTSTAAAKTIFSLSHSADSSSNMTLSLNNGALHFENRENGTYSTNFTTTNTNYNDGATHVVALNVSNSGTTLFVDGVKVYTGTQTAFASSILTPDAMNIGRNLDKDAGTAGQWYFIGNISYVQVYSTPLTDSESAVLAP</sequence>
<keyword evidence="5" id="KW-0677">Repeat</keyword>
<keyword evidence="6" id="KW-0378">Hydrolase</keyword>
<dbReference type="InterPro" id="IPR026856">
    <property type="entry name" value="Sialidase_fam"/>
</dbReference>
<dbReference type="EMBL" id="BRXR01000001">
    <property type="protein sequence ID" value="GLC32797.1"/>
    <property type="molecule type" value="Genomic_DNA"/>
</dbReference>
<feature type="domain" description="Glycoside hydrolase family 33 N-terminal" evidence="9">
    <location>
        <begin position="818"/>
        <end position="974"/>
    </location>
</feature>
<dbReference type="Gene3D" id="2.40.220.10">
    <property type="entry name" value="Intramolecular Trans-sialidase, Domain 3"/>
    <property type="match status" value="1"/>
</dbReference>
<dbReference type="EC" id="3.2.1.18" evidence="3"/>
<comment type="similarity">
    <text evidence="2">Belongs to the glycosyl hydrolase 33 family.</text>
</comment>
<dbReference type="RefSeq" id="WP_264852105.1">
    <property type="nucleotide sequence ID" value="NZ_BRXR01000001.1"/>
</dbReference>
<feature type="signal peptide" evidence="8">
    <location>
        <begin position="1"/>
        <end position="24"/>
    </location>
</feature>
<organism evidence="11 12">
    <name type="scientific">Clostridium omnivorum</name>
    <dbReference type="NCBI Taxonomy" id="1604902"/>
    <lineage>
        <taxon>Bacteria</taxon>
        <taxon>Bacillati</taxon>
        <taxon>Bacillota</taxon>
        <taxon>Clostridia</taxon>
        <taxon>Eubacteriales</taxon>
        <taxon>Clostridiaceae</taxon>
        <taxon>Clostridium</taxon>
    </lineage>
</organism>
<evidence type="ECO:0000256" key="1">
    <source>
        <dbReference type="ARBA" id="ARBA00000427"/>
    </source>
</evidence>
<dbReference type="Gene3D" id="2.60.120.200">
    <property type="match status" value="2"/>
</dbReference>
<feature type="domain" description="Sialidase" evidence="10">
    <location>
        <begin position="258"/>
        <end position="607"/>
    </location>
</feature>
<evidence type="ECO:0000259" key="9">
    <source>
        <dbReference type="Pfam" id="PF02973"/>
    </source>
</evidence>
<dbReference type="Gene3D" id="2.120.10.10">
    <property type="match status" value="1"/>
</dbReference>
<keyword evidence="7" id="KW-0326">Glycosidase</keyword>
<evidence type="ECO:0000256" key="2">
    <source>
        <dbReference type="ARBA" id="ARBA00009348"/>
    </source>
</evidence>
<evidence type="ECO:0000256" key="4">
    <source>
        <dbReference type="ARBA" id="ARBA00022729"/>
    </source>
</evidence>
<dbReference type="InterPro" id="IPR023364">
    <property type="entry name" value="Trans_sialidase_dom3"/>
</dbReference>
<evidence type="ECO:0000256" key="3">
    <source>
        <dbReference type="ARBA" id="ARBA00012733"/>
    </source>
</evidence>
<dbReference type="PANTHER" id="PTHR10628:SF30">
    <property type="entry name" value="EXO-ALPHA-SIALIDASE"/>
    <property type="match status" value="1"/>
</dbReference>
<evidence type="ECO:0000256" key="5">
    <source>
        <dbReference type="ARBA" id="ARBA00022737"/>
    </source>
</evidence>
<feature type="chain" id="PRO_5045748493" description="exo-alpha-sialidase" evidence="8">
    <location>
        <begin position="25"/>
        <end position="980"/>
    </location>
</feature>
<dbReference type="InterPro" id="IPR013320">
    <property type="entry name" value="ConA-like_dom_sf"/>
</dbReference>
<evidence type="ECO:0000256" key="7">
    <source>
        <dbReference type="ARBA" id="ARBA00023295"/>
    </source>
</evidence>
<keyword evidence="4 8" id="KW-0732">Signal</keyword>
<dbReference type="PANTHER" id="PTHR10628">
    <property type="entry name" value="SIALIDASE"/>
    <property type="match status" value="1"/>
</dbReference>
<dbReference type="InterPro" id="IPR004124">
    <property type="entry name" value="Glyco_hydro_33_N"/>
</dbReference>
<dbReference type="Proteomes" id="UP001208567">
    <property type="component" value="Unassembled WGS sequence"/>
</dbReference>
<dbReference type="SUPFAM" id="SSF49899">
    <property type="entry name" value="Concanavalin A-like lectins/glucanases"/>
    <property type="match status" value="2"/>
</dbReference>
<keyword evidence="12" id="KW-1185">Reference proteome</keyword>
<dbReference type="InterPro" id="IPR036278">
    <property type="entry name" value="Sialidase_sf"/>
</dbReference>
<comment type="caution">
    <text evidence="11">The sequence shown here is derived from an EMBL/GenBank/DDBJ whole genome shotgun (WGS) entry which is preliminary data.</text>
</comment>
<dbReference type="CDD" id="cd15482">
    <property type="entry name" value="Sialidase_non-viral"/>
    <property type="match status" value="1"/>
</dbReference>
<protein>
    <recommendedName>
        <fullName evidence="3">exo-alpha-sialidase</fullName>
        <ecNumber evidence="3">3.2.1.18</ecNumber>
    </recommendedName>
</protein>
<gene>
    <name evidence="11" type="ORF">bsdE14_42070</name>
</gene>
<accession>A0ABQ5NCK5</accession>